<dbReference type="NCBIfam" id="TIGR00444">
    <property type="entry name" value="mazG"/>
    <property type="match status" value="1"/>
</dbReference>
<protein>
    <submittedName>
        <fullName evidence="3">Nucleoside triphosphate pyrophosphohydrolase</fullName>
        <ecNumber evidence="3">3.6.1.9</ecNumber>
    </submittedName>
</protein>
<name>A0A9D1SH10_9FIRM</name>
<reference evidence="3" key="1">
    <citation type="submission" date="2020-10" db="EMBL/GenBank/DDBJ databases">
        <authorList>
            <person name="Gilroy R."/>
        </authorList>
    </citation>
    <scope>NUCLEOTIDE SEQUENCE</scope>
    <source>
        <strain evidence="3">11687</strain>
    </source>
</reference>
<sequence length="482" mass="52831">MITVVGLGVKEGDLTERGRRAILSAKRVVVRTAQTESYKNVTALGVPHVCLDEIYERSRNYGTLYKKLAAAVAAYGDGTVYCVDGSAGEDNSVKALSRRLRGKTEIVEGVSKVSALVDAAGFSGCSYQAVSAYELEGAEMSAPLVVYDMHDRDLAGEVKLALSDRFGEETEVKYIRRGQCVRIPVYELDRQGEYDGTSAVALERLEFTAQKRFGFSDLERIVKRLRRPDGCPWDKVQTPESIKMNAVEEAYELVDAIDAGDDDKILEETGDLLLQAVFQTVMAEERGAFDTTDATTGICEKLITRHTHIFGQDKATDEGSALSVWERNKMKEKHQETYADAVNDVPRCFPAAMRAQKVGKRAAKSGFDFSSAEEASEKVKEELAELFAARAAGDAGETEKELGDLLFAVINVGRLAGCDCEKALKESADRFARRFTRTEALARADGRDVKTLSAEEWDVYYRRAKAQLASETAGKGAPAGGR</sequence>
<dbReference type="GO" id="GO:0006203">
    <property type="term" value="P:dGTP catabolic process"/>
    <property type="evidence" value="ECO:0007669"/>
    <property type="project" value="TreeGrafter"/>
</dbReference>
<evidence type="ECO:0000259" key="2">
    <source>
        <dbReference type="Pfam" id="PF03819"/>
    </source>
</evidence>
<dbReference type="EC" id="3.6.1.9" evidence="3"/>
<dbReference type="GO" id="GO:0046081">
    <property type="term" value="P:dUTP catabolic process"/>
    <property type="evidence" value="ECO:0007669"/>
    <property type="project" value="TreeGrafter"/>
</dbReference>
<comment type="caution">
    <text evidence="3">The sequence shown here is derived from an EMBL/GenBank/DDBJ whole genome shotgun (WGS) entry which is preliminary data.</text>
</comment>
<dbReference type="Gene3D" id="1.10.287.1080">
    <property type="entry name" value="MazG-like"/>
    <property type="match status" value="2"/>
</dbReference>
<dbReference type="InterPro" id="IPR011551">
    <property type="entry name" value="NTP_PyrPHydrolase_MazG"/>
</dbReference>
<feature type="domain" description="Tetrapyrrole methylase" evidence="1">
    <location>
        <begin position="1"/>
        <end position="177"/>
    </location>
</feature>
<proteinExistence type="predicted"/>
<dbReference type="SUPFAM" id="SSF53790">
    <property type="entry name" value="Tetrapyrrole methylase"/>
    <property type="match status" value="1"/>
</dbReference>
<dbReference type="InterPro" id="IPR048015">
    <property type="entry name" value="NTP-PPase_MazG-like_N"/>
</dbReference>
<dbReference type="CDD" id="cd11528">
    <property type="entry name" value="NTP-PPase_MazG_Nterm"/>
    <property type="match status" value="1"/>
</dbReference>
<accession>A0A9D1SH10</accession>
<dbReference type="PANTHER" id="PTHR30522:SF0">
    <property type="entry name" value="NUCLEOSIDE TRIPHOSPHATE PYROPHOSPHOHYDROLASE"/>
    <property type="match status" value="1"/>
</dbReference>
<dbReference type="InterPro" id="IPR048011">
    <property type="entry name" value="NTP-PPase_MazG-like_C"/>
</dbReference>
<dbReference type="FunFam" id="1.10.287.1080:FF:000001">
    <property type="entry name" value="Nucleoside triphosphate pyrophosphohydrolase"/>
    <property type="match status" value="1"/>
</dbReference>
<dbReference type="EMBL" id="DVMZ01000123">
    <property type="protein sequence ID" value="HIU59362.1"/>
    <property type="molecule type" value="Genomic_DNA"/>
</dbReference>
<keyword evidence="3" id="KW-0378">Hydrolase</keyword>
<dbReference type="GO" id="GO:0006950">
    <property type="term" value="P:response to stress"/>
    <property type="evidence" value="ECO:0007669"/>
    <property type="project" value="UniProtKB-ARBA"/>
</dbReference>
<dbReference type="Pfam" id="PF03819">
    <property type="entry name" value="MazG"/>
    <property type="match status" value="2"/>
</dbReference>
<dbReference type="GO" id="GO:0046052">
    <property type="term" value="P:UTP catabolic process"/>
    <property type="evidence" value="ECO:0007669"/>
    <property type="project" value="TreeGrafter"/>
</dbReference>
<gene>
    <name evidence="3" type="primary">mazG</name>
    <name evidence="3" type="ORF">IAC57_04590</name>
</gene>
<dbReference type="GO" id="GO:0046047">
    <property type="term" value="P:TTP catabolic process"/>
    <property type="evidence" value="ECO:0007669"/>
    <property type="project" value="TreeGrafter"/>
</dbReference>
<dbReference type="SUPFAM" id="SSF101386">
    <property type="entry name" value="all-alpha NTP pyrophosphatases"/>
    <property type="match status" value="2"/>
</dbReference>
<dbReference type="GO" id="GO:0047429">
    <property type="term" value="F:nucleoside triphosphate diphosphatase activity"/>
    <property type="evidence" value="ECO:0007669"/>
    <property type="project" value="UniProtKB-EC"/>
</dbReference>
<dbReference type="InterPro" id="IPR035996">
    <property type="entry name" value="4pyrrol_Methylase_sf"/>
</dbReference>
<evidence type="ECO:0000313" key="3">
    <source>
        <dbReference type="EMBL" id="HIU59362.1"/>
    </source>
</evidence>
<dbReference type="InterPro" id="IPR000878">
    <property type="entry name" value="4pyrrol_Mease"/>
</dbReference>
<dbReference type="GO" id="GO:0046061">
    <property type="term" value="P:dATP catabolic process"/>
    <property type="evidence" value="ECO:0007669"/>
    <property type="project" value="TreeGrafter"/>
</dbReference>
<dbReference type="NCBIfam" id="NF007113">
    <property type="entry name" value="PRK09562.1"/>
    <property type="match status" value="1"/>
</dbReference>
<dbReference type="Pfam" id="PF00590">
    <property type="entry name" value="TP_methylase"/>
    <property type="match status" value="1"/>
</dbReference>
<dbReference type="Proteomes" id="UP000824081">
    <property type="component" value="Unassembled WGS sequence"/>
</dbReference>
<reference evidence="3" key="2">
    <citation type="journal article" date="2021" name="PeerJ">
        <title>Extensive microbial diversity within the chicken gut microbiome revealed by metagenomics and culture.</title>
        <authorList>
            <person name="Gilroy R."/>
            <person name="Ravi A."/>
            <person name="Getino M."/>
            <person name="Pursley I."/>
            <person name="Horton D.L."/>
            <person name="Alikhan N.F."/>
            <person name="Baker D."/>
            <person name="Gharbi K."/>
            <person name="Hall N."/>
            <person name="Watson M."/>
            <person name="Adriaenssens E.M."/>
            <person name="Foster-Nyarko E."/>
            <person name="Jarju S."/>
            <person name="Secka A."/>
            <person name="Antonio M."/>
            <person name="Oren A."/>
            <person name="Chaudhuri R.R."/>
            <person name="La Ragione R."/>
            <person name="Hildebrand F."/>
            <person name="Pallen M.J."/>
        </authorList>
    </citation>
    <scope>NUCLEOTIDE SEQUENCE</scope>
    <source>
        <strain evidence="3">11687</strain>
    </source>
</reference>
<dbReference type="PANTHER" id="PTHR30522">
    <property type="entry name" value="NUCLEOSIDE TRIPHOSPHATE PYROPHOSPHOHYDROLASE"/>
    <property type="match status" value="1"/>
</dbReference>
<dbReference type="CDD" id="cd11529">
    <property type="entry name" value="NTP-PPase_MazG_Cterm"/>
    <property type="match status" value="1"/>
</dbReference>
<dbReference type="AlphaFoldDB" id="A0A9D1SH10"/>
<organism evidence="3 4">
    <name type="scientific">Candidatus Scatosoma pullistercoris</name>
    <dbReference type="NCBI Taxonomy" id="2840934"/>
    <lineage>
        <taxon>Bacteria</taxon>
        <taxon>Bacillati</taxon>
        <taxon>Bacillota</taxon>
        <taxon>Clostridia</taxon>
        <taxon>Candidatus Scatosoma</taxon>
    </lineage>
</organism>
<dbReference type="GO" id="GO:0046076">
    <property type="term" value="P:dTTP catabolic process"/>
    <property type="evidence" value="ECO:0007669"/>
    <property type="project" value="TreeGrafter"/>
</dbReference>
<feature type="domain" description="NTP pyrophosphohydrolase MazG-like" evidence="2">
    <location>
        <begin position="376"/>
        <end position="434"/>
    </location>
</feature>
<dbReference type="GO" id="GO:0008168">
    <property type="term" value="F:methyltransferase activity"/>
    <property type="evidence" value="ECO:0007669"/>
    <property type="project" value="InterPro"/>
</dbReference>
<dbReference type="InterPro" id="IPR004518">
    <property type="entry name" value="MazG-like_dom"/>
</dbReference>
<evidence type="ECO:0000313" key="4">
    <source>
        <dbReference type="Proteomes" id="UP000824081"/>
    </source>
</evidence>
<evidence type="ECO:0000259" key="1">
    <source>
        <dbReference type="Pfam" id="PF00590"/>
    </source>
</evidence>
<feature type="domain" description="NTP pyrophosphohydrolase MazG-like" evidence="2">
    <location>
        <begin position="237"/>
        <end position="310"/>
    </location>
</feature>